<feature type="transmembrane region" description="Helical" evidence="2">
    <location>
        <begin position="371"/>
        <end position="394"/>
    </location>
</feature>
<keyword evidence="5" id="KW-1185">Reference proteome</keyword>
<dbReference type="RefSeq" id="WP_209695723.1">
    <property type="nucleotide sequence ID" value="NZ_BAAAVU010000006.1"/>
</dbReference>
<reference evidence="4 5" key="1">
    <citation type="submission" date="2021-03" db="EMBL/GenBank/DDBJ databases">
        <title>Sequencing the genomes of 1000 actinobacteria strains.</title>
        <authorList>
            <person name="Klenk H.-P."/>
        </authorList>
    </citation>
    <scope>NUCLEOTIDE SEQUENCE [LARGE SCALE GENOMIC DNA]</scope>
    <source>
        <strain evidence="4 5">DSM 18824</strain>
    </source>
</reference>
<feature type="region of interest" description="Disordered" evidence="1">
    <location>
        <begin position="1"/>
        <end position="70"/>
    </location>
</feature>
<keyword evidence="4" id="KW-0645">Protease</keyword>
<evidence type="ECO:0000259" key="3">
    <source>
        <dbReference type="Pfam" id="PF02517"/>
    </source>
</evidence>
<accession>A0ABS4UN36</accession>
<dbReference type="Pfam" id="PF02517">
    <property type="entry name" value="Rce1-like"/>
    <property type="match status" value="1"/>
</dbReference>
<feature type="transmembrane region" description="Helical" evidence="2">
    <location>
        <begin position="111"/>
        <end position="135"/>
    </location>
</feature>
<name>A0ABS4UN36_9ACTN</name>
<sequence>MDPQQPGPSPQPGPYSQPGQYPPPPPHPGTPGPYGQPGPQQPPGQYPQPYPQPYPQTYPQTGGQQPAPYAHPYGQPGLPYAYREPRIVPAPAGTPYHRLARTSKHTWWRPVLGSVLLAAMAFCVMMFVVVAWVIVHELVAGPFGTPQGADIFPSATENLALSLVLLAVLTPLVGLAAWIVQRRPFWSVASVLNRIRWRWLLWCCLPALGYVVLSYLMGLLVDAVFPPQDAIGSEGGAWIGLGAFVGPALLILVLVPFQSTAEEFVFRGWVIQAVGAYGPDSAEGRAPWLRRLFRSPWPGIVIGAAAFVSAHGYSGWAMADVFLFAVTVGWLTVRTGGLESGIALHATNNLVAFLLPLAMGHGSEWNQQGGAPWTLLASDVICLGAYAFAVTWLARRRELGRLS</sequence>
<organism evidence="4 5">
    <name type="scientific">Kribbella aluminosa</name>
    <dbReference type="NCBI Taxonomy" id="416017"/>
    <lineage>
        <taxon>Bacteria</taxon>
        <taxon>Bacillati</taxon>
        <taxon>Actinomycetota</taxon>
        <taxon>Actinomycetes</taxon>
        <taxon>Propionibacteriales</taxon>
        <taxon>Kribbellaceae</taxon>
        <taxon>Kribbella</taxon>
    </lineage>
</organism>
<feature type="transmembrane region" description="Helical" evidence="2">
    <location>
        <begin position="159"/>
        <end position="179"/>
    </location>
</feature>
<comment type="caution">
    <text evidence="4">The sequence shown here is derived from an EMBL/GenBank/DDBJ whole genome shotgun (WGS) entry which is preliminary data.</text>
</comment>
<keyword evidence="2" id="KW-0812">Transmembrane</keyword>
<feature type="transmembrane region" description="Helical" evidence="2">
    <location>
        <begin position="237"/>
        <end position="257"/>
    </location>
</feature>
<evidence type="ECO:0000313" key="5">
    <source>
        <dbReference type="Proteomes" id="UP000755585"/>
    </source>
</evidence>
<proteinExistence type="predicted"/>
<feature type="compositionally biased region" description="Pro residues" evidence="1">
    <location>
        <begin position="1"/>
        <end position="56"/>
    </location>
</feature>
<evidence type="ECO:0000313" key="4">
    <source>
        <dbReference type="EMBL" id="MBP2353062.1"/>
    </source>
</evidence>
<evidence type="ECO:0000256" key="1">
    <source>
        <dbReference type="SAM" id="MobiDB-lite"/>
    </source>
</evidence>
<keyword evidence="2" id="KW-1133">Transmembrane helix</keyword>
<evidence type="ECO:0000256" key="2">
    <source>
        <dbReference type="SAM" id="Phobius"/>
    </source>
</evidence>
<gene>
    <name evidence="4" type="ORF">JOF29_004145</name>
</gene>
<dbReference type="GO" id="GO:0008233">
    <property type="term" value="F:peptidase activity"/>
    <property type="evidence" value="ECO:0007669"/>
    <property type="project" value="UniProtKB-KW"/>
</dbReference>
<keyword evidence="4" id="KW-0378">Hydrolase</keyword>
<dbReference type="InterPro" id="IPR003675">
    <property type="entry name" value="Rce1/LyrA-like_dom"/>
</dbReference>
<protein>
    <submittedName>
        <fullName evidence="4">Membrane protease YdiL (CAAX protease family)</fullName>
    </submittedName>
</protein>
<feature type="transmembrane region" description="Helical" evidence="2">
    <location>
        <begin position="199"/>
        <end position="217"/>
    </location>
</feature>
<dbReference type="Proteomes" id="UP000755585">
    <property type="component" value="Unassembled WGS sequence"/>
</dbReference>
<keyword evidence="2" id="KW-0472">Membrane</keyword>
<feature type="compositionally biased region" description="Low complexity" evidence="1">
    <location>
        <begin position="57"/>
        <end position="66"/>
    </location>
</feature>
<feature type="domain" description="CAAX prenyl protease 2/Lysostaphin resistance protein A-like" evidence="3">
    <location>
        <begin position="247"/>
        <end position="351"/>
    </location>
</feature>
<dbReference type="GO" id="GO:0006508">
    <property type="term" value="P:proteolysis"/>
    <property type="evidence" value="ECO:0007669"/>
    <property type="project" value="UniProtKB-KW"/>
</dbReference>
<dbReference type="EMBL" id="JAGINT010000001">
    <property type="protein sequence ID" value="MBP2353062.1"/>
    <property type="molecule type" value="Genomic_DNA"/>
</dbReference>
<feature type="transmembrane region" description="Helical" evidence="2">
    <location>
        <begin position="292"/>
        <end position="310"/>
    </location>
</feature>